<accession>A0A2S8J822</accession>
<dbReference type="PANTHER" id="PTHR31793:SF27">
    <property type="entry name" value="NOVEL THIOESTERASE SUPERFAMILY DOMAIN AND SAPOSIN A-TYPE DOMAIN CONTAINING PROTEIN (0610012H03RIK)"/>
    <property type="match status" value="1"/>
</dbReference>
<gene>
    <name evidence="3" type="ORF">C5613_20550</name>
</gene>
<evidence type="ECO:0000256" key="1">
    <source>
        <dbReference type="ARBA" id="ARBA00005953"/>
    </source>
</evidence>
<dbReference type="RefSeq" id="WP_105417085.1">
    <property type="nucleotide sequence ID" value="NZ_PUIO01000024.1"/>
</dbReference>
<name>A0A2S8J822_RHOOP</name>
<dbReference type="AlphaFoldDB" id="A0A2S8J822"/>
<reference evidence="4" key="1">
    <citation type="submission" date="2018-02" db="EMBL/GenBank/DDBJ databases">
        <title>Draft genome sequencing of Rhodococcus opacus KU647198.</title>
        <authorList>
            <person name="Zheng B.-X."/>
        </authorList>
    </citation>
    <scope>NUCLEOTIDE SEQUENCE [LARGE SCALE GENOMIC DNA]</scope>
    <source>
        <strain evidence="4">04-OD7</strain>
    </source>
</reference>
<evidence type="ECO:0000313" key="4">
    <source>
        <dbReference type="Proteomes" id="UP000239290"/>
    </source>
</evidence>
<proteinExistence type="inferred from homology"/>
<dbReference type="Pfam" id="PF13279">
    <property type="entry name" value="4HBT_2"/>
    <property type="match status" value="1"/>
</dbReference>
<dbReference type="InterPro" id="IPR050563">
    <property type="entry name" value="4-hydroxybenzoyl-CoA_TE"/>
</dbReference>
<keyword evidence="2" id="KW-0378">Hydrolase</keyword>
<dbReference type="EMBL" id="PUIO01000024">
    <property type="protein sequence ID" value="PQP23069.1"/>
    <property type="molecule type" value="Genomic_DNA"/>
</dbReference>
<dbReference type="SUPFAM" id="SSF54637">
    <property type="entry name" value="Thioesterase/thiol ester dehydrase-isomerase"/>
    <property type="match status" value="1"/>
</dbReference>
<evidence type="ECO:0000313" key="3">
    <source>
        <dbReference type="EMBL" id="PQP23069.1"/>
    </source>
</evidence>
<dbReference type="PANTHER" id="PTHR31793">
    <property type="entry name" value="4-HYDROXYBENZOYL-COA THIOESTERASE FAMILY MEMBER"/>
    <property type="match status" value="1"/>
</dbReference>
<sequence length="141" mass="15673">MVESKVFTYEIQVRWGDSDRLGHVNNTRFVEYMQEARVHFLSSELESVGARAGATVVRKMDVEFLRPVTDASGPLTIDVSVLHVGNSAYTIRHVVTNRDGVRCATGDALMVAFDAKTERSRPLSEAERDALERYLAPVTTG</sequence>
<dbReference type="InterPro" id="IPR029069">
    <property type="entry name" value="HotDog_dom_sf"/>
</dbReference>
<evidence type="ECO:0000256" key="2">
    <source>
        <dbReference type="ARBA" id="ARBA00022801"/>
    </source>
</evidence>
<organism evidence="3 4">
    <name type="scientific">Rhodococcus opacus</name>
    <name type="common">Nocardia opaca</name>
    <dbReference type="NCBI Taxonomy" id="37919"/>
    <lineage>
        <taxon>Bacteria</taxon>
        <taxon>Bacillati</taxon>
        <taxon>Actinomycetota</taxon>
        <taxon>Actinomycetes</taxon>
        <taxon>Mycobacteriales</taxon>
        <taxon>Nocardiaceae</taxon>
        <taxon>Rhodococcus</taxon>
    </lineage>
</organism>
<comment type="similarity">
    <text evidence="1">Belongs to the 4-hydroxybenzoyl-CoA thioesterase family.</text>
</comment>
<dbReference type="GO" id="GO:0047617">
    <property type="term" value="F:fatty acyl-CoA hydrolase activity"/>
    <property type="evidence" value="ECO:0007669"/>
    <property type="project" value="TreeGrafter"/>
</dbReference>
<dbReference type="Gene3D" id="3.10.129.10">
    <property type="entry name" value="Hotdog Thioesterase"/>
    <property type="match status" value="1"/>
</dbReference>
<protein>
    <submittedName>
        <fullName evidence="3">Acyl-CoA thioesterase</fullName>
    </submittedName>
</protein>
<comment type="caution">
    <text evidence="3">The sequence shown here is derived from an EMBL/GenBank/DDBJ whole genome shotgun (WGS) entry which is preliminary data.</text>
</comment>
<dbReference type="CDD" id="cd00586">
    <property type="entry name" value="4HBT"/>
    <property type="match status" value="1"/>
</dbReference>
<dbReference type="Proteomes" id="UP000239290">
    <property type="component" value="Unassembled WGS sequence"/>
</dbReference>